<reference evidence="6 7" key="2">
    <citation type="submission" date="2016-01" db="EMBL/GenBank/DDBJ databases">
        <title>Microcella alkaliphila JAM AC0309 whole genome shotgun sequence.</title>
        <authorList>
            <person name="Kurata A."/>
            <person name="Hirose Y."/>
            <person name="Kishimoto N."/>
            <person name="Kobayashi T."/>
        </authorList>
    </citation>
    <scope>NUCLEOTIDE SEQUENCE [LARGE SCALE GENOMIC DNA]</scope>
    <source>
        <strain evidence="6 7">JAM AC0309</strain>
    </source>
</reference>
<dbReference type="InterPro" id="IPR054613">
    <property type="entry name" value="Peptidase_S78_dom"/>
</dbReference>
<dbReference type="NCBIfam" id="TIGR01543">
    <property type="entry name" value="proheadase_HK97"/>
    <property type="match status" value="1"/>
</dbReference>
<name>A0A0U5BE09_9MICO</name>
<keyword evidence="2 6" id="KW-0645">Protease</keyword>
<evidence type="ECO:0000256" key="3">
    <source>
        <dbReference type="ARBA" id="ARBA00022801"/>
    </source>
</evidence>
<accession>A0A0U5BE09</accession>
<feature type="domain" description="Prohead serine protease" evidence="5">
    <location>
        <begin position="16"/>
        <end position="175"/>
    </location>
</feature>
<gene>
    <name evidence="6" type="ORF">MalAC0309_1612</name>
</gene>
<proteinExistence type="predicted"/>
<keyword evidence="3" id="KW-0378">Hydrolase</keyword>
<sequence>MFTKSFTARVKSIEESTELDDGIFEAIVAVFGNVDSYGDRILPGAFKDTLDEWQASGNPVPIYWSHRMDDPDYNIGHALELKELEPGNDLLPPDLKDLGGLWVRGQLDLEGSKARQVHRLMKGRRVTQFSFAYDLIDYAIVKTEEDDGQVWELRKLKLYEVGPTPIGANQETELLAVKHAGHVAARIAGEVKSGRVLSAKNEGELRDARDAIDRVLQTLDTDDDSKASGSEPVKAEESHGAKAEEPTRGPSALARLQIDLATAEIDHI</sequence>
<evidence type="ECO:0000313" key="7">
    <source>
        <dbReference type="Proteomes" id="UP000218965"/>
    </source>
</evidence>
<dbReference type="Proteomes" id="UP000218965">
    <property type="component" value="Chromosome"/>
</dbReference>
<dbReference type="GO" id="GO:0006508">
    <property type="term" value="P:proteolysis"/>
    <property type="evidence" value="ECO:0007669"/>
    <property type="project" value="UniProtKB-KW"/>
</dbReference>
<dbReference type="InterPro" id="IPR006433">
    <property type="entry name" value="Prohead_protease"/>
</dbReference>
<organism evidence="6 7">
    <name type="scientific">Microcella alkaliphila</name>
    <dbReference type="NCBI Taxonomy" id="279828"/>
    <lineage>
        <taxon>Bacteria</taxon>
        <taxon>Bacillati</taxon>
        <taxon>Actinomycetota</taxon>
        <taxon>Actinomycetes</taxon>
        <taxon>Micrococcales</taxon>
        <taxon>Microbacteriaceae</taxon>
        <taxon>Microcella</taxon>
    </lineage>
</organism>
<reference evidence="7" key="1">
    <citation type="submission" date="2015-12" db="EMBL/GenBank/DDBJ databases">
        <authorList>
            <person name="Shamseldin A."/>
            <person name="Moawad H."/>
            <person name="Abd El-Rahim W.M."/>
            <person name="Sadowsky M.J."/>
        </authorList>
    </citation>
    <scope>NUCLEOTIDE SEQUENCE [LARGE SCALE GENOMIC DNA]</scope>
    <source>
        <strain evidence="7">JAM AC0309</strain>
    </source>
</reference>
<evidence type="ECO:0000259" key="5">
    <source>
        <dbReference type="Pfam" id="PF04586"/>
    </source>
</evidence>
<keyword evidence="1" id="KW-1188">Viral release from host cell</keyword>
<dbReference type="GO" id="GO:0008233">
    <property type="term" value="F:peptidase activity"/>
    <property type="evidence" value="ECO:0007669"/>
    <property type="project" value="UniProtKB-KW"/>
</dbReference>
<evidence type="ECO:0000256" key="4">
    <source>
        <dbReference type="SAM" id="MobiDB-lite"/>
    </source>
</evidence>
<evidence type="ECO:0000256" key="2">
    <source>
        <dbReference type="ARBA" id="ARBA00022670"/>
    </source>
</evidence>
<dbReference type="AlphaFoldDB" id="A0A0U5BE09"/>
<dbReference type="RefSeq" id="WP_161494099.1">
    <property type="nucleotide sequence ID" value="NZ_AP017315.1"/>
</dbReference>
<evidence type="ECO:0000313" key="6">
    <source>
        <dbReference type="EMBL" id="BAU32463.1"/>
    </source>
</evidence>
<feature type="compositionally biased region" description="Basic and acidic residues" evidence="4">
    <location>
        <begin position="233"/>
        <end position="247"/>
    </location>
</feature>
<protein>
    <submittedName>
        <fullName evidence="6">Capsid maturation protease</fullName>
    </submittedName>
</protein>
<feature type="region of interest" description="Disordered" evidence="4">
    <location>
        <begin position="219"/>
        <end position="252"/>
    </location>
</feature>
<dbReference type="KEGG" id="malk:MalAC0309_1612"/>
<dbReference type="EMBL" id="AP017315">
    <property type="protein sequence ID" value="BAU32463.1"/>
    <property type="molecule type" value="Genomic_DNA"/>
</dbReference>
<dbReference type="Pfam" id="PF04586">
    <property type="entry name" value="Peptidase_S78"/>
    <property type="match status" value="1"/>
</dbReference>
<evidence type="ECO:0000256" key="1">
    <source>
        <dbReference type="ARBA" id="ARBA00022612"/>
    </source>
</evidence>